<gene>
    <name evidence="2" type="ORF">B0H63DRAFT_88372</name>
</gene>
<evidence type="ECO:0000313" key="2">
    <source>
        <dbReference type="EMBL" id="KAK3367970.1"/>
    </source>
</evidence>
<dbReference type="AlphaFoldDB" id="A0AAE0K1W2"/>
<reference evidence="2" key="2">
    <citation type="submission" date="2023-06" db="EMBL/GenBank/DDBJ databases">
        <authorList>
            <consortium name="Lawrence Berkeley National Laboratory"/>
            <person name="Haridas S."/>
            <person name="Hensen N."/>
            <person name="Bonometti L."/>
            <person name="Westerberg I."/>
            <person name="Brannstrom I.O."/>
            <person name="Guillou S."/>
            <person name="Cros-Aarteil S."/>
            <person name="Calhoun S."/>
            <person name="Kuo A."/>
            <person name="Mondo S."/>
            <person name="Pangilinan J."/>
            <person name="Riley R."/>
            <person name="LaButti K."/>
            <person name="Andreopoulos B."/>
            <person name="Lipzen A."/>
            <person name="Chen C."/>
            <person name="Yanf M."/>
            <person name="Daum C."/>
            <person name="Ng V."/>
            <person name="Clum A."/>
            <person name="Steindorff A."/>
            <person name="Ohm R."/>
            <person name="Martin F."/>
            <person name="Silar P."/>
            <person name="Natvig D."/>
            <person name="Lalanne C."/>
            <person name="Gautier V."/>
            <person name="Ament-velasquez S.L."/>
            <person name="Kruys A."/>
            <person name="Hutchinson M.I."/>
            <person name="Powell A.J."/>
            <person name="Barry K."/>
            <person name="Miller A.N."/>
            <person name="Grigoriev I.V."/>
            <person name="Debuchy R."/>
            <person name="Gladieux P."/>
            <person name="Thoren M.H."/>
            <person name="Johannesson H."/>
        </authorList>
    </citation>
    <scope>NUCLEOTIDE SEQUENCE</scope>
    <source>
        <strain evidence="2">CBS 232.78</strain>
    </source>
</reference>
<feature type="region of interest" description="Disordered" evidence="1">
    <location>
        <begin position="148"/>
        <end position="173"/>
    </location>
</feature>
<protein>
    <submittedName>
        <fullName evidence="2">Uncharacterized protein</fullName>
    </submittedName>
</protein>
<accession>A0AAE0K1W2</accession>
<evidence type="ECO:0000256" key="1">
    <source>
        <dbReference type="SAM" id="MobiDB-lite"/>
    </source>
</evidence>
<keyword evidence="3" id="KW-1185">Reference proteome</keyword>
<proteinExistence type="predicted"/>
<dbReference type="Proteomes" id="UP001285441">
    <property type="component" value="Unassembled WGS sequence"/>
</dbReference>
<evidence type="ECO:0000313" key="3">
    <source>
        <dbReference type="Proteomes" id="UP001285441"/>
    </source>
</evidence>
<dbReference type="EMBL" id="JAULSW010000011">
    <property type="protein sequence ID" value="KAK3367970.1"/>
    <property type="molecule type" value="Genomic_DNA"/>
</dbReference>
<organism evidence="2 3">
    <name type="scientific">Podospora didyma</name>
    <dbReference type="NCBI Taxonomy" id="330526"/>
    <lineage>
        <taxon>Eukaryota</taxon>
        <taxon>Fungi</taxon>
        <taxon>Dikarya</taxon>
        <taxon>Ascomycota</taxon>
        <taxon>Pezizomycotina</taxon>
        <taxon>Sordariomycetes</taxon>
        <taxon>Sordariomycetidae</taxon>
        <taxon>Sordariales</taxon>
        <taxon>Podosporaceae</taxon>
        <taxon>Podospora</taxon>
    </lineage>
</organism>
<reference evidence="2" key="1">
    <citation type="journal article" date="2023" name="Mol. Phylogenet. Evol.">
        <title>Genome-scale phylogeny and comparative genomics of the fungal order Sordariales.</title>
        <authorList>
            <person name="Hensen N."/>
            <person name="Bonometti L."/>
            <person name="Westerberg I."/>
            <person name="Brannstrom I.O."/>
            <person name="Guillou S."/>
            <person name="Cros-Aarteil S."/>
            <person name="Calhoun S."/>
            <person name="Haridas S."/>
            <person name="Kuo A."/>
            <person name="Mondo S."/>
            <person name="Pangilinan J."/>
            <person name="Riley R."/>
            <person name="LaButti K."/>
            <person name="Andreopoulos B."/>
            <person name="Lipzen A."/>
            <person name="Chen C."/>
            <person name="Yan M."/>
            <person name="Daum C."/>
            <person name="Ng V."/>
            <person name="Clum A."/>
            <person name="Steindorff A."/>
            <person name="Ohm R.A."/>
            <person name="Martin F."/>
            <person name="Silar P."/>
            <person name="Natvig D.O."/>
            <person name="Lalanne C."/>
            <person name="Gautier V."/>
            <person name="Ament-Velasquez S.L."/>
            <person name="Kruys A."/>
            <person name="Hutchinson M.I."/>
            <person name="Powell A.J."/>
            <person name="Barry K."/>
            <person name="Miller A.N."/>
            <person name="Grigoriev I.V."/>
            <person name="Debuchy R."/>
            <person name="Gladieux P."/>
            <person name="Hiltunen Thoren M."/>
            <person name="Johannesson H."/>
        </authorList>
    </citation>
    <scope>NUCLEOTIDE SEQUENCE</scope>
    <source>
        <strain evidence="2">CBS 232.78</strain>
    </source>
</reference>
<comment type="caution">
    <text evidence="2">The sequence shown here is derived from an EMBL/GenBank/DDBJ whole genome shotgun (WGS) entry which is preliminary data.</text>
</comment>
<sequence length="204" mass="22368">MEDYFGALLNLLPTGRGLSRNLKKDSLLGQIEVSFELAGQFLRCAWLYVVGIVGPVFKDPSKHPDITDKFGVGGGRHRCVLEAVLWFRQQSTVNSRQPWIGLVAAWRLASILAVRVGQTKEKGAFCFRAGITIEGNDGEALWQVPARSGDSPTAHVGPCKSDSRGVHGTTLRGGRNPIKTAFWPAKFQRAQESRINSSNVCYTP</sequence>
<name>A0AAE0K1W2_9PEZI</name>